<proteinExistence type="predicted"/>
<organism evidence="1 2">
    <name type="scientific">Clostridium tyrobutyricum DIVETGP</name>
    <dbReference type="NCBI Taxonomy" id="1408889"/>
    <lineage>
        <taxon>Bacteria</taxon>
        <taxon>Bacillati</taxon>
        <taxon>Bacillota</taxon>
        <taxon>Clostridia</taxon>
        <taxon>Eubacteriales</taxon>
        <taxon>Clostridiaceae</taxon>
        <taxon>Clostridium</taxon>
    </lineage>
</organism>
<evidence type="ECO:0000313" key="1">
    <source>
        <dbReference type="EMBL" id="CDL92246.1"/>
    </source>
</evidence>
<keyword evidence="2" id="KW-1185">Reference proteome</keyword>
<evidence type="ECO:0000313" key="2">
    <source>
        <dbReference type="Proteomes" id="UP000019482"/>
    </source>
</evidence>
<protein>
    <recommendedName>
        <fullName evidence="3">Transcriptional regulator TetR C-terminal Firmicutes type domain-containing protein</fullName>
    </recommendedName>
</protein>
<evidence type="ECO:0008006" key="3">
    <source>
        <dbReference type="Google" id="ProtNLM"/>
    </source>
</evidence>
<dbReference type="Proteomes" id="UP000019482">
    <property type="component" value="Unassembled WGS sequence"/>
</dbReference>
<accession>W6N746</accession>
<name>W6N746_CLOTY</name>
<comment type="caution">
    <text evidence="1">The sequence shown here is derived from an EMBL/GenBank/DDBJ whole genome shotgun (WGS) entry which is preliminary data.</text>
</comment>
<dbReference type="EMBL" id="CBXI010000040">
    <property type="protein sequence ID" value="CDL92246.1"/>
    <property type="molecule type" value="Genomic_DNA"/>
</dbReference>
<reference evidence="1 2" key="1">
    <citation type="journal article" date="2015" name="Genome Announc.">
        <title>Draft Genome Sequence of Clostridium tyrobutyricum Strain DIVETGP, Isolated from Cow's Milk for Grana Padano Production.</title>
        <authorList>
            <person name="Soggiu A."/>
            <person name="Piras C."/>
            <person name="Gaiarsa S."/>
            <person name="Sassera D."/>
            <person name="Roncada P."/>
            <person name="Bendixen E."/>
            <person name="Brasca M."/>
            <person name="Bonizzi L."/>
        </authorList>
    </citation>
    <scope>NUCLEOTIDE SEQUENCE [LARGE SCALE GENOMIC DNA]</scope>
    <source>
        <strain evidence="1 2">DIVETGP</strain>
    </source>
</reference>
<sequence length="41" mass="4703">MSGGLWNVLLKWIKEGAEKTPMEMEYIIIDAIRNANLNIII</sequence>
<dbReference type="AlphaFoldDB" id="W6N746"/>
<gene>
    <name evidence="1" type="ORF">CTDIVETGP_2316</name>
</gene>